<name>A0ACB9AM85_CICIN</name>
<gene>
    <name evidence="1" type="ORF">L2E82_41031</name>
</gene>
<keyword evidence="2" id="KW-1185">Reference proteome</keyword>
<proteinExistence type="predicted"/>
<dbReference type="EMBL" id="CM042015">
    <property type="protein sequence ID" value="KAI3711154.1"/>
    <property type="molecule type" value="Genomic_DNA"/>
</dbReference>
<sequence>MTSSMEVEEREATNIYIPQQWSEAADTIACGVTHTPTVFICGPKNSGKSTFSHHLIHILLHRHKKVAYLDTDVGQPEFTPPGCLSLAVLDKETIRIGYDVLVDMLNHIAPSHVGNIFVSAKSKNLPSGTFWNQDTDVDTATVIEINSAYMDLRVPRGEIFYSLNASIVGLGVKGCENLPHCVGLGIVRGVDTLRDVVYIISPVPQHILEDVDVLLQGFIQIPICLLQVQGCVSPYMGSAL</sequence>
<protein>
    <submittedName>
        <fullName evidence="1">Uncharacterized protein</fullName>
    </submittedName>
</protein>
<accession>A0ACB9AM85</accession>
<dbReference type="Proteomes" id="UP001055811">
    <property type="component" value="Linkage Group LG07"/>
</dbReference>
<evidence type="ECO:0000313" key="1">
    <source>
        <dbReference type="EMBL" id="KAI3711154.1"/>
    </source>
</evidence>
<reference evidence="2" key="1">
    <citation type="journal article" date="2022" name="Mol. Ecol. Resour.">
        <title>The genomes of chicory, endive, great burdock and yacon provide insights into Asteraceae palaeo-polyploidization history and plant inulin production.</title>
        <authorList>
            <person name="Fan W."/>
            <person name="Wang S."/>
            <person name="Wang H."/>
            <person name="Wang A."/>
            <person name="Jiang F."/>
            <person name="Liu H."/>
            <person name="Zhao H."/>
            <person name="Xu D."/>
            <person name="Zhang Y."/>
        </authorList>
    </citation>
    <scope>NUCLEOTIDE SEQUENCE [LARGE SCALE GENOMIC DNA]</scope>
    <source>
        <strain evidence="2">cv. Punajuju</strain>
    </source>
</reference>
<reference evidence="1 2" key="2">
    <citation type="journal article" date="2022" name="Mol. Ecol. Resour.">
        <title>The genomes of chicory, endive, great burdock and yacon provide insights into Asteraceae paleo-polyploidization history and plant inulin production.</title>
        <authorList>
            <person name="Fan W."/>
            <person name="Wang S."/>
            <person name="Wang H."/>
            <person name="Wang A."/>
            <person name="Jiang F."/>
            <person name="Liu H."/>
            <person name="Zhao H."/>
            <person name="Xu D."/>
            <person name="Zhang Y."/>
        </authorList>
    </citation>
    <scope>NUCLEOTIDE SEQUENCE [LARGE SCALE GENOMIC DNA]</scope>
    <source>
        <strain evidence="2">cv. Punajuju</strain>
        <tissue evidence="1">Leaves</tissue>
    </source>
</reference>
<comment type="caution">
    <text evidence="1">The sequence shown here is derived from an EMBL/GenBank/DDBJ whole genome shotgun (WGS) entry which is preliminary data.</text>
</comment>
<organism evidence="1 2">
    <name type="scientific">Cichorium intybus</name>
    <name type="common">Chicory</name>
    <dbReference type="NCBI Taxonomy" id="13427"/>
    <lineage>
        <taxon>Eukaryota</taxon>
        <taxon>Viridiplantae</taxon>
        <taxon>Streptophyta</taxon>
        <taxon>Embryophyta</taxon>
        <taxon>Tracheophyta</taxon>
        <taxon>Spermatophyta</taxon>
        <taxon>Magnoliopsida</taxon>
        <taxon>eudicotyledons</taxon>
        <taxon>Gunneridae</taxon>
        <taxon>Pentapetalae</taxon>
        <taxon>asterids</taxon>
        <taxon>campanulids</taxon>
        <taxon>Asterales</taxon>
        <taxon>Asteraceae</taxon>
        <taxon>Cichorioideae</taxon>
        <taxon>Cichorieae</taxon>
        <taxon>Cichoriinae</taxon>
        <taxon>Cichorium</taxon>
    </lineage>
</organism>
<evidence type="ECO:0000313" key="2">
    <source>
        <dbReference type="Proteomes" id="UP001055811"/>
    </source>
</evidence>